<dbReference type="InterPro" id="IPR058548">
    <property type="entry name" value="MlaB-like_STAS"/>
</dbReference>
<evidence type="ECO:0000259" key="1">
    <source>
        <dbReference type="PROSITE" id="PS50801"/>
    </source>
</evidence>
<protein>
    <recommendedName>
        <fullName evidence="1">STAS domain-containing protein</fullName>
    </recommendedName>
</protein>
<proteinExistence type="predicted"/>
<dbReference type="CDD" id="cd07043">
    <property type="entry name" value="STAS_anti-anti-sigma_factors"/>
    <property type="match status" value="1"/>
</dbReference>
<dbReference type="AlphaFoldDB" id="A0A1V0TYS3"/>
<dbReference type="InterPro" id="IPR036513">
    <property type="entry name" value="STAS_dom_sf"/>
</dbReference>
<keyword evidence="3" id="KW-1185">Reference proteome</keyword>
<accession>A0A1V0TYS3</accession>
<feature type="domain" description="STAS" evidence="1">
    <location>
        <begin position="3"/>
        <end position="82"/>
    </location>
</feature>
<reference evidence="2 3" key="1">
    <citation type="submission" date="2017-04" db="EMBL/GenBank/DDBJ databases">
        <title>Complete Genome Sequence of Streptomyces gilvosporeus F607, a Capable Producer of Natamycin.</title>
        <authorList>
            <person name="Zong G."/>
            <person name="Zhong C."/>
            <person name="Fu J."/>
            <person name="Qin R."/>
            <person name="Cao G."/>
        </authorList>
    </citation>
    <scope>NUCLEOTIDE SEQUENCE [LARGE SCALE GENOMIC DNA]</scope>
    <source>
        <strain evidence="2 3">F607</strain>
    </source>
</reference>
<sequence length="131" mass="13761">MTLQWRYSTHDHLGILSLAGHLGPQDTGRFSGAVTWALARGRGPVVLDLTALEGWTSAGQAAITEAARQLAAYGRPLELAAIPADGSLVPDDACPLLPVHHDLNTALVAHRAAAAPGPRQQWCTAGWPTLS</sequence>
<dbReference type="PROSITE" id="PS50801">
    <property type="entry name" value="STAS"/>
    <property type="match status" value="1"/>
</dbReference>
<evidence type="ECO:0000313" key="2">
    <source>
        <dbReference type="EMBL" id="ARF58063.1"/>
    </source>
</evidence>
<dbReference type="RefSeq" id="WP_083108043.1">
    <property type="nucleotide sequence ID" value="NZ_CP020569.1"/>
</dbReference>
<dbReference type="InterPro" id="IPR002645">
    <property type="entry name" value="STAS_dom"/>
</dbReference>
<dbReference type="Gene3D" id="3.30.750.24">
    <property type="entry name" value="STAS domain"/>
    <property type="match status" value="1"/>
</dbReference>
<dbReference type="Proteomes" id="UP000192726">
    <property type="component" value="Chromosome"/>
</dbReference>
<evidence type="ECO:0000313" key="3">
    <source>
        <dbReference type="Proteomes" id="UP000192726"/>
    </source>
</evidence>
<dbReference type="STRING" id="553510.B1H19_31250"/>
<name>A0A1V0TYS3_9ACTN</name>
<dbReference type="Pfam" id="PF13466">
    <property type="entry name" value="STAS_2"/>
    <property type="match status" value="1"/>
</dbReference>
<dbReference type="SUPFAM" id="SSF52091">
    <property type="entry name" value="SpoIIaa-like"/>
    <property type="match status" value="1"/>
</dbReference>
<organism evidence="2 3">
    <name type="scientific">Streptomyces gilvosporeus</name>
    <dbReference type="NCBI Taxonomy" id="553510"/>
    <lineage>
        <taxon>Bacteria</taxon>
        <taxon>Bacillati</taxon>
        <taxon>Actinomycetota</taxon>
        <taxon>Actinomycetes</taxon>
        <taxon>Kitasatosporales</taxon>
        <taxon>Streptomycetaceae</taxon>
        <taxon>Streptomyces</taxon>
    </lineage>
</organism>
<dbReference type="OrthoDB" id="3873054at2"/>
<gene>
    <name evidence="2" type="ORF">B1H19_31250</name>
</gene>
<dbReference type="KEGG" id="sgv:B1H19_31250"/>
<dbReference type="EMBL" id="CP020569">
    <property type="protein sequence ID" value="ARF58063.1"/>
    <property type="molecule type" value="Genomic_DNA"/>
</dbReference>